<protein>
    <submittedName>
        <fullName evidence="1">Uncharacterized protein</fullName>
    </submittedName>
</protein>
<reference evidence="2" key="1">
    <citation type="submission" date="2017-09" db="EMBL/GenBank/DDBJ databases">
        <title>Depth-based differentiation of microbial function through sediment-hosted aquifers and enrichment of novel symbionts in the deep terrestrial subsurface.</title>
        <authorList>
            <person name="Probst A.J."/>
            <person name="Ladd B."/>
            <person name="Jarett J.K."/>
            <person name="Geller-Mcgrath D.E."/>
            <person name="Sieber C.M.K."/>
            <person name="Emerson J.B."/>
            <person name="Anantharaman K."/>
            <person name="Thomas B.C."/>
            <person name="Malmstrom R."/>
            <person name="Stieglmeier M."/>
            <person name="Klingl A."/>
            <person name="Woyke T."/>
            <person name="Ryan C.M."/>
            <person name="Banfield J.F."/>
        </authorList>
    </citation>
    <scope>NUCLEOTIDE SEQUENCE [LARGE SCALE GENOMIC DNA]</scope>
</reference>
<evidence type="ECO:0000313" key="1">
    <source>
        <dbReference type="EMBL" id="PIU99582.1"/>
    </source>
</evidence>
<dbReference type="SUPFAM" id="SSF55166">
    <property type="entry name" value="Hedgehog/DD-peptidase"/>
    <property type="match status" value="1"/>
</dbReference>
<dbReference type="EMBL" id="PEVG01000018">
    <property type="protein sequence ID" value="PIU99582.1"/>
    <property type="molecule type" value="Genomic_DNA"/>
</dbReference>
<comment type="caution">
    <text evidence="1">The sequence shown here is derived from an EMBL/GenBank/DDBJ whole genome shotgun (WGS) entry which is preliminary data.</text>
</comment>
<dbReference type="Gene3D" id="3.30.1380.10">
    <property type="match status" value="1"/>
</dbReference>
<sequence>MKFIDLAKYKFIIEPRYYFYGWSNLPKILARESLVKALLKARSFLPKNCNFKIWDGQRSRKVQIAMAKSLKRKLHLMYPNLSAKKCNKFLSIFASNPYSNDKKMLILANWKIGSSIC</sequence>
<dbReference type="AlphaFoldDB" id="A0A2M7B8Z4"/>
<gene>
    <name evidence="1" type="ORF">COS58_01710</name>
</gene>
<dbReference type="Proteomes" id="UP000228561">
    <property type="component" value="Unassembled WGS sequence"/>
</dbReference>
<evidence type="ECO:0000313" key="2">
    <source>
        <dbReference type="Proteomes" id="UP000228561"/>
    </source>
</evidence>
<proteinExistence type="predicted"/>
<name>A0A2M7B8Z4_9BACT</name>
<accession>A0A2M7B8Z4</accession>
<organism evidence="1 2">
    <name type="scientific">Candidatus Tagabacteria bacterium CG03_land_8_20_14_0_80_41_22</name>
    <dbReference type="NCBI Taxonomy" id="1975020"/>
    <lineage>
        <taxon>Bacteria</taxon>
        <taxon>Candidatus Tagaibacteriota</taxon>
    </lineage>
</organism>
<dbReference type="InterPro" id="IPR009045">
    <property type="entry name" value="Zn_M74/Hedgehog-like"/>
</dbReference>